<keyword evidence="2" id="KW-0597">Phosphoprotein</keyword>
<evidence type="ECO:0000259" key="7">
    <source>
        <dbReference type="PROSITE" id="PS50003"/>
    </source>
</evidence>
<dbReference type="EMBL" id="GACK01002816">
    <property type="protein sequence ID" value="JAA62218.1"/>
    <property type="molecule type" value="mRNA"/>
</dbReference>
<feature type="compositionally biased region" description="Basic and acidic residues" evidence="6">
    <location>
        <begin position="377"/>
        <end position="387"/>
    </location>
</feature>
<dbReference type="Gene3D" id="2.30.29.30">
    <property type="entry name" value="Pleckstrin-homology domain (PH domain)/Phosphotyrosine-binding domain (PTB)"/>
    <property type="match status" value="1"/>
</dbReference>
<dbReference type="FunFam" id="2.30.29.30:FF:000006">
    <property type="entry name" value="Pleckstrin homology like domain family B member 1"/>
    <property type="match status" value="1"/>
</dbReference>
<sequence>GYYVADVIRRLLTMTSVRLLNSSDLYSSPIHLNGSYHGTGSNERSRTPKNGLEVIETSHSVRLQQEKPHLVSLGGGRLSTSVTIHPLPEGKTRIGRNDAPMPQDIVVQGPAVEAEHCYIQNESGKVTLHPLGNMISIDGMAVTEPSRLHQGCMICIGRSNFFRFNHPEEAENLKKDTAPNARLPPMSNSFRPVTEPPGRFVGNPVAPSPASFDMDNSVDFVEKVSKFEFLAHNRSPPVASSESPRWFVRDGIRVSASPPSRVCEQSPSLRGPSSKPAPRFTPTPPLSSSPKSPKSPRVSALSGRASPLVAGGRCTPTSPRLGHRVASHEDIRACEVELAQQHRRAVAERLRDQEQERQERQRLEEILSLCAEYERKVHASGAKDKKLQRSPPSSDSGTEDVTSPPGSGSESSSAPDDTSKTSESSSGSGVSAEDDKPGLQRNDTVIRRPGGKQLPERPDVVKPVPVLAARPVPAPRSQSSLSDAMPKSPESKAPPPPPPPPTEEVVTVGAAAISGMGTSPPGPALVHHQNRIKTNGSLAPTEADGKRINRMLVDGNVLSDGMLSVAPKKVNVTSSEDELTNILGGGGSALSSPRSDGTTLAGEKTPVPALAYPQSPRTRIRTVATLERSPEVFENPLAWKELASAHGGKALTPPATIGPPILDDIPVLKDLPQQHSLPRKLPERGGSLNIRKAVEESRVPLRRVRSSSDDIGLLKRQREDSFQQIAKLKKDLFALEARSNEGMRELELEHALLTGELTDAQACQKSDFAILEEIQEEERRLSQQADLDREQEHLQLEVSRGRIEQWEQLTQELREVLEEAGSLSRRPELEERYRRELEGLDGERRAFEDLEFRQLERQARREEEREALVARADRVRQNLRDRQLRIRELLEQQKTVQMQIEQEQSSSEIEKKLVQTQLQQEQRRLELLDQQLRNATRTPQHISLDSSDDSSSSDTEMGSTLKIGSQSPWNQNLLLQVPDATVNRLSGNESSFTGIESESSSIISSSDLPNESVSSSSDDRSRPTSEHVTQGIAQVHQHERNLQLNSEDRSGLVSRSGDDAIHHEIRRREKQKAQRPLTRYLPVRGAECDLRQHVESAGHQVELCPHVQLTSSSCRGYLHKLGGKWRSWKKRWFVFDRNRRALMYFSDKTETKLKGGVPFQAIEEVYVDHLHSVKSPNPRVTFCVKTYERTFHLMAPTAEAMRIWVDVIFTGAEGYLEFLSEADIAPASRSRHKFKD</sequence>
<feature type="compositionally biased region" description="Low complexity" evidence="6">
    <location>
        <begin position="943"/>
        <end position="954"/>
    </location>
</feature>
<evidence type="ECO:0000256" key="3">
    <source>
        <dbReference type="ARBA" id="ARBA00023054"/>
    </source>
</evidence>
<dbReference type="PROSITE" id="PS50003">
    <property type="entry name" value="PH_DOMAIN"/>
    <property type="match status" value="1"/>
</dbReference>
<dbReference type="PANTHER" id="PTHR12156">
    <property type="entry name" value="PLECKSTRIN HOMOLOGY-LIKE DOMAIN, FAMILY B, MEMBER 3"/>
    <property type="match status" value="1"/>
</dbReference>
<feature type="region of interest" description="Disordered" evidence="6">
    <location>
        <begin position="583"/>
        <end position="604"/>
    </location>
</feature>
<dbReference type="InterPro" id="IPR011993">
    <property type="entry name" value="PH-like_dom_sf"/>
</dbReference>
<organism evidence="8">
    <name type="scientific">Rhipicephalus pulchellus</name>
    <name type="common">Yellow backed tick</name>
    <name type="synonym">Dermacentor pulchellus</name>
    <dbReference type="NCBI Taxonomy" id="72859"/>
    <lineage>
        <taxon>Eukaryota</taxon>
        <taxon>Metazoa</taxon>
        <taxon>Ecdysozoa</taxon>
        <taxon>Arthropoda</taxon>
        <taxon>Chelicerata</taxon>
        <taxon>Arachnida</taxon>
        <taxon>Acari</taxon>
        <taxon>Parasitiformes</taxon>
        <taxon>Ixodida</taxon>
        <taxon>Ixodoidea</taxon>
        <taxon>Ixodidae</taxon>
        <taxon>Rhipicephalinae</taxon>
        <taxon>Rhipicephalus</taxon>
        <taxon>Rhipicephalus</taxon>
    </lineage>
</organism>
<feature type="compositionally biased region" description="Basic and acidic residues" evidence="6">
    <location>
        <begin position="345"/>
        <end position="360"/>
    </location>
</feature>
<proteinExistence type="evidence at transcript level"/>
<dbReference type="CDD" id="cd22713">
    <property type="entry name" value="FHA_PHLB1"/>
    <property type="match status" value="1"/>
</dbReference>
<accession>L7MG26</accession>
<keyword evidence="1" id="KW-0488">Methylation</keyword>
<feature type="region of interest" description="Disordered" evidence="6">
    <location>
        <begin position="257"/>
        <end position="328"/>
    </location>
</feature>
<feature type="compositionally biased region" description="Polar residues" evidence="6">
    <location>
        <begin position="955"/>
        <end position="965"/>
    </location>
</feature>
<feature type="region of interest" description="Disordered" evidence="6">
    <location>
        <begin position="990"/>
        <end position="1032"/>
    </location>
</feature>
<feature type="region of interest" description="Disordered" evidence="6">
    <location>
        <begin position="177"/>
        <end position="197"/>
    </location>
</feature>
<dbReference type="InterPro" id="IPR001849">
    <property type="entry name" value="PH_domain"/>
</dbReference>
<evidence type="ECO:0000256" key="4">
    <source>
        <dbReference type="ARBA" id="ARBA00069090"/>
    </source>
</evidence>
<reference evidence="8" key="1">
    <citation type="submission" date="2012-11" db="EMBL/GenBank/DDBJ databases">
        <authorList>
            <person name="Lucero-Rivera Y.E."/>
            <person name="Tovar-Ramirez D."/>
        </authorList>
    </citation>
    <scope>NUCLEOTIDE SEQUENCE</scope>
    <source>
        <tissue evidence="8">Salivary gland</tissue>
    </source>
</reference>
<evidence type="ECO:0000256" key="5">
    <source>
        <dbReference type="ARBA" id="ARBA00077655"/>
    </source>
</evidence>
<name>L7MG26_RHIPC</name>
<dbReference type="InterPro" id="IPR052212">
    <property type="entry name" value="PH-like_domain"/>
</dbReference>
<keyword evidence="3" id="KW-0175">Coiled coil</keyword>
<dbReference type="AlphaFoldDB" id="L7MG26"/>
<dbReference type="Pfam" id="PF00169">
    <property type="entry name" value="PH"/>
    <property type="match status" value="1"/>
</dbReference>
<dbReference type="Pfam" id="PF00498">
    <property type="entry name" value="FHA"/>
    <property type="match status" value="1"/>
</dbReference>
<feature type="compositionally biased region" description="Low complexity" evidence="6">
    <location>
        <begin position="461"/>
        <end position="471"/>
    </location>
</feature>
<dbReference type="PANTHER" id="PTHR12156:SF5">
    <property type="entry name" value="FI18040P1"/>
    <property type="match status" value="1"/>
</dbReference>
<feature type="region of interest" description="Disordered" evidence="6">
    <location>
        <begin position="936"/>
        <end position="965"/>
    </location>
</feature>
<dbReference type="InterPro" id="IPR000253">
    <property type="entry name" value="FHA_dom"/>
</dbReference>
<dbReference type="SUPFAM" id="SSF49879">
    <property type="entry name" value="SMAD/FHA domain"/>
    <property type="match status" value="1"/>
</dbReference>
<feature type="compositionally biased region" description="Low complexity" evidence="6">
    <location>
        <begin position="990"/>
        <end position="1016"/>
    </location>
</feature>
<dbReference type="SMART" id="SM00233">
    <property type="entry name" value="PH"/>
    <property type="match status" value="1"/>
</dbReference>
<evidence type="ECO:0000256" key="1">
    <source>
        <dbReference type="ARBA" id="ARBA00022481"/>
    </source>
</evidence>
<feature type="region of interest" description="Disordered" evidence="6">
    <location>
        <begin position="341"/>
        <end position="360"/>
    </location>
</feature>
<dbReference type="FunFam" id="2.60.200.20:FF:000004">
    <property type="entry name" value="pleckstrin homology-like domain family B member 1 isoform X1"/>
    <property type="match status" value="1"/>
</dbReference>
<evidence type="ECO:0000256" key="2">
    <source>
        <dbReference type="ARBA" id="ARBA00022553"/>
    </source>
</evidence>
<feature type="domain" description="PH" evidence="7">
    <location>
        <begin position="1111"/>
        <end position="1213"/>
    </location>
</feature>
<evidence type="ECO:0000313" key="8">
    <source>
        <dbReference type="EMBL" id="JAA62218.1"/>
    </source>
</evidence>
<dbReference type="SUPFAM" id="SSF50729">
    <property type="entry name" value="PH domain-like"/>
    <property type="match status" value="1"/>
</dbReference>
<protein>
    <recommendedName>
        <fullName evidence="4">Pleckstrin homology-like domain family B member 1</fullName>
    </recommendedName>
    <alternativeName>
        <fullName evidence="5">Protein LL5-alpha</fullName>
    </alternativeName>
</protein>
<dbReference type="InterPro" id="IPR008984">
    <property type="entry name" value="SMAD_FHA_dom_sf"/>
</dbReference>
<evidence type="ECO:0000256" key="6">
    <source>
        <dbReference type="SAM" id="MobiDB-lite"/>
    </source>
</evidence>
<feature type="compositionally biased region" description="Polar residues" evidence="6">
    <location>
        <begin position="589"/>
        <end position="598"/>
    </location>
</feature>
<reference evidence="8" key="2">
    <citation type="journal article" date="2015" name="J. Proteomics">
        <title>Sexual differences in the sialomes of the zebra tick, Rhipicephalus pulchellus.</title>
        <authorList>
            <person name="Tan A.W."/>
            <person name="Francischetti I.M."/>
            <person name="Slovak M."/>
            <person name="Kini R.M."/>
            <person name="Ribeiro J.M."/>
        </authorList>
    </citation>
    <scope>NUCLEOTIDE SEQUENCE</scope>
    <source>
        <tissue evidence="8">Salivary gland</tissue>
    </source>
</reference>
<dbReference type="Gene3D" id="2.60.200.20">
    <property type="match status" value="1"/>
</dbReference>
<feature type="compositionally biased region" description="Low complexity" evidence="6">
    <location>
        <begin position="402"/>
        <end position="431"/>
    </location>
</feature>
<feature type="non-terminal residue" evidence="8">
    <location>
        <position position="1"/>
    </location>
</feature>
<feature type="compositionally biased region" description="Polar residues" evidence="6">
    <location>
        <begin position="390"/>
        <end position="401"/>
    </location>
</feature>
<feature type="region of interest" description="Disordered" evidence="6">
    <location>
        <begin position="377"/>
        <end position="505"/>
    </location>
</feature>
<feature type="compositionally biased region" description="Pro residues" evidence="6">
    <location>
        <begin position="492"/>
        <end position="502"/>
    </location>
</feature>